<feature type="transmembrane region" description="Helical" evidence="1">
    <location>
        <begin position="50"/>
        <end position="79"/>
    </location>
</feature>
<keyword evidence="1" id="KW-1133">Transmembrane helix</keyword>
<dbReference type="AlphaFoldDB" id="A0A4Q9Q1V3"/>
<proteinExistence type="predicted"/>
<keyword evidence="1" id="KW-0812">Transmembrane</keyword>
<keyword evidence="3" id="KW-1185">Reference proteome</keyword>
<evidence type="ECO:0008006" key="4">
    <source>
        <dbReference type="Google" id="ProtNLM"/>
    </source>
</evidence>
<feature type="transmembrane region" description="Helical" evidence="1">
    <location>
        <begin position="246"/>
        <end position="271"/>
    </location>
</feature>
<feature type="transmembrane region" description="Helical" evidence="1">
    <location>
        <begin position="163"/>
        <end position="183"/>
    </location>
</feature>
<dbReference type="EMBL" id="ML145100">
    <property type="protein sequence ID" value="TBU61182.1"/>
    <property type="molecule type" value="Genomic_DNA"/>
</dbReference>
<name>A0A4Q9Q1V3_9APHY</name>
<sequence length="320" mass="34652">MGLEYISTSPLFVSTFPPHLSLPPRCLPFLPRRAASALTMMLEDLSSPGAYAIVVSDAVEIVFFGIYTIFFSFALIILVTLKRPLPVDRGMVVATCIVYISCMSHTSILTTDRHTTFTSGLPMPSGSEMSGLLRTVDISFKACGFLSQLIMIHRCWAVWDHRFVVVAVPLALAFASIVCGVLGPLRIPTTEFKSPWVAPRMPLYDMIFAVASLAVFILVTLLLVYRLRSVLAPLRNVKSMETIFGTLVGASIEAGALLVFAQASIVILFILGSPAIIIAESIATQIYVCPLSPALLAPAPRLCLSRDSTPHGAQPSPLVR</sequence>
<evidence type="ECO:0000313" key="2">
    <source>
        <dbReference type="EMBL" id="TBU61182.1"/>
    </source>
</evidence>
<organism evidence="2 3">
    <name type="scientific">Dichomitus squalens</name>
    <dbReference type="NCBI Taxonomy" id="114155"/>
    <lineage>
        <taxon>Eukaryota</taxon>
        <taxon>Fungi</taxon>
        <taxon>Dikarya</taxon>
        <taxon>Basidiomycota</taxon>
        <taxon>Agaricomycotina</taxon>
        <taxon>Agaricomycetes</taxon>
        <taxon>Polyporales</taxon>
        <taxon>Polyporaceae</taxon>
        <taxon>Dichomitus</taxon>
    </lineage>
</organism>
<gene>
    <name evidence="2" type="ORF">BD310DRAFT_921674</name>
</gene>
<dbReference type="Proteomes" id="UP000292082">
    <property type="component" value="Unassembled WGS sequence"/>
</dbReference>
<reference evidence="2 3" key="1">
    <citation type="submission" date="2019-01" db="EMBL/GenBank/DDBJ databases">
        <title>Draft genome sequences of three monokaryotic isolates of the white-rot basidiomycete fungus Dichomitus squalens.</title>
        <authorList>
            <consortium name="DOE Joint Genome Institute"/>
            <person name="Lopez S.C."/>
            <person name="Andreopoulos B."/>
            <person name="Pangilinan J."/>
            <person name="Lipzen A."/>
            <person name="Riley R."/>
            <person name="Ahrendt S."/>
            <person name="Ng V."/>
            <person name="Barry K."/>
            <person name="Daum C."/>
            <person name="Grigoriev I.V."/>
            <person name="Hilden K.S."/>
            <person name="Makela M.R."/>
            <person name="de Vries R.P."/>
        </authorList>
    </citation>
    <scope>NUCLEOTIDE SEQUENCE [LARGE SCALE GENOMIC DNA]</scope>
    <source>
        <strain evidence="2 3">CBS 464.89</strain>
    </source>
</reference>
<evidence type="ECO:0000313" key="3">
    <source>
        <dbReference type="Proteomes" id="UP000292082"/>
    </source>
</evidence>
<keyword evidence="1" id="KW-0472">Membrane</keyword>
<accession>A0A4Q9Q1V3</accession>
<protein>
    <recommendedName>
        <fullName evidence="4">Integral membrane protein</fullName>
    </recommendedName>
</protein>
<evidence type="ECO:0000256" key="1">
    <source>
        <dbReference type="SAM" id="Phobius"/>
    </source>
</evidence>
<feature type="transmembrane region" description="Helical" evidence="1">
    <location>
        <begin position="203"/>
        <end position="225"/>
    </location>
</feature>